<dbReference type="PANTHER" id="PTHR34322:SF2">
    <property type="entry name" value="TRANSPOSASE IS200-LIKE DOMAIN-CONTAINING PROTEIN"/>
    <property type="match status" value="1"/>
</dbReference>
<dbReference type="GO" id="GO:0004803">
    <property type="term" value="F:transposase activity"/>
    <property type="evidence" value="ECO:0007669"/>
    <property type="project" value="InterPro"/>
</dbReference>
<dbReference type="Proteomes" id="UP000178091">
    <property type="component" value="Unassembled WGS sequence"/>
</dbReference>
<dbReference type="EMBL" id="MEWW01000004">
    <property type="protein sequence ID" value="OGC85095.1"/>
    <property type="molecule type" value="Genomic_DNA"/>
</dbReference>
<sequence length="148" mass="17413">MQNHFHLLVKETRDKGISAFMQKLGTAYTMYFNIKYDRSGSLLAGPFRSRHVSNDRYLQRIIQYIHCNPTELYEPGWKNGKVKNIKNLEQRLSGYPYSSLHAYQNSAAEERKLLDSSIFEVERQLPLRRMLAEAHEYYTTHENGKARP</sequence>
<name>A0A1F4XTT2_9BACT</name>
<proteinExistence type="predicted"/>
<organism evidence="1 2">
    <name type="scientific">Candidatus Adlerbacteria bacterium RIFCSPHIGHO2_12_FULL_53_18</name>
    <dbReference type="NCBI Taxonomy" id="1797242"/>
    <lineage>
        <taxon>Bacteria</taxon>
        <taxon>Candidatus Adleribacteriota</taxon>
    </lineage>
</organism>
<dbReference type="GO" id="GO:0003677">
    <property type="term" value="F:DNA binding"/>
    <property type="evidence" value="ECO:0007669"/>
    <property type="project" value="InterPro"/>
</dbReference>
<evidence type="ECO:0000313" key="1">
    <source>
        <dbReference type="EMBL" id="OGC85095.1"/>
    </source>
</evidence>
<dbReference type="PANTHER" id="PTHR34322">
    <property type="entry name" value="TRANSPOSASE, Y1_TNP DOMAIN-CONTAINING"/>
    <property type="match status" value="1"/>
</dbReference>
<dbReference type="AlphaFoldDB" id="A0A1F4XTT2"/>
<dbReference type="GO" id="GO:0006313">
    <property type="term" value="P:DNA transposition"/>
    <property type="evidence" value="ECO:0007669"/>
    <property type="project" value="InterPro"/>
</dbReference>
<evidence type="ECO:0000313" key="2">
    <source>
        <dbReference type="Proteomes" id="UP000178091"/>
    </source>
</evidence>
<gene>
    <name evidence="1" type="ORF">A3F55_03095</name>
</gene>
<comment type="caution">
    <text evidence="1">The sequence shown here is derived from an EMBL/GenBank/DDBJ whole genome shotgun (WGS) entry which is preliminary data.</text>
</comment>
<dbReference type="SUPFAM" id="SSF143422">
    <property type="entry name" value="Transposase IS200-like"/>
    <property type="match status" value="1"/>
</dbReference>
<accession>A0A1F4XTT2</accession>
<reference evidence="1 2" key="1">
    <citation type="journal article" date="2016" name="Nat. Commun.">
        <title>Thousands of microbial genomes shed light on interconnected biogeochemical processes in an aquifer system.</title>
        <authorList>
            <person name="Anantharaman K."/>
            <person name="Brown C.T."/>
            <person name="Hug L.A."/>
            <person name="Sharon I."/>
            <person name="Castelle C.J."/>
            <person name="Probst A.J."/>
            <person name="Thomas B.C."/>
            <person name="Singh A."/>
            <person name="Wilkins M.J."/>
            <person name="Karaoz U."/>
            <person name="Brodie E.L."/>
            <person name="Williams K.H."/>
            <person name="Hubbard S.S."/>
            <person name="Banfield J.F."/>
        </authorList>
    </citation>
    <scope>NUCLEOTIDE SEQUENCE [LARGE SCALE GENOMIC DNA]</scope>
</reference>
<dbReference type="InterPro" id="IPR036515">
    <property type="entry name" value="Transposase_17_sf"/>
</dbReference>
<dbReference type="Gene3D" id="3.30.70.1290">
    <property type="entry name" value="Transposase IS200-like"/>
    <property type="match status" value="1"/>
</dbReference>
<protein>
    <submittedName>
        <fullName evidence="1">Uncharacterized protein</fullName>
    </submittedName>
</protein>